<evidence type="ECO:0000256" key="3">
    <source>
        <dbReference type="ARBA" id="ARBA00022553"/>
    </source>
</evidence>
<reference evidence="9 10" key="1">
    <citation type="submission" date="2017-09" db="EMBL/GenBank/DDBJ databases">
        <title>Depth-based differentiation of microbial function through sediment-hosted aquifers and enrichment of novel symbionts in the deep terrestrial subsurface.</title>
        <authorList>
            <person name="Probst A.J."/>
            <person name="Ladd B."/>
            <person name="Jarett J.K."/>
            <person name="Geller-Mcgrath D.E."/>
            <person name="Sieber C.M."/>
            <person name="Emerson J.B."/>
            <person name="Anantharaman K."/>
            <person name="Thomas B.C."/>
            <person name="Malmstrom R."/>
            <person name="Stieglmeier M."/>
            <person name="Klingl A."/>
            <person name="Woyke T."/>
            <person name="Ryan C.M."/>
            <person name="Banfield J.F."/>
        </authorList>
    </citation>
    <scope>NUCLEOTIDE SEQUENCE [LARGE SCALE GENOMIC DNA]</scope>
    <source>
        <strain evidence="9">CG23_combo_of_CG06-09_8_20_14_all_37_87_8</strain>
    </source>
</reference>
<keyword evidence="7" id="KW-1133">Transmembrane helix</keyword>
<dbReference type="InterPro" id="IPR036890">
    <property type="entry name" value="HATPase_C_sf"/>
</dbReference>
<accession>A0A2G9ZEG7</accession>
<dbReference type="CDD" id="cd00082">
    <property type="entry name" value="HisKA"/>
    <property type="match status" value="1"/>
</dbReference>
<dbReference type="PROSITE" id="PS50109">
    <property type="entry name" value="HIS_KIN"/>
    <property type="match status" value="1"/>
</dbReference>
<comment type="catalytic activity">
    <reaction evidence="1">
        <text>ATP + protein L-histidine = ADP + protein N-phospho-L-histidine.</text>
        <dbReference type="EC" id="2.7.13.3"/>
    </reaction>
</comment>
<evidence type="ECO:0000256" key="6">
    <source>
        <dbReference type="ARBA" id="ARBA00023012"/>
    </source>
</evidence>
<evidence type="ECO:0000313" key="9">
    <source>
        <dbReference type="EMBL" id="PIP31547.1"/>
    </source>
</evidence>
<dbReference type="PANTHER" id="PTHR43711">
    <property type="entry name" value="TWO-COMPONENT HISTIDINE KINASE"/>
    <property type="match status" value="1"/>
</dbReference>
<dbReference type="SMART" id="SM00388">
    <property type="entry name" value="HisKA"/>
    <property type="match status" value="1"/>
</dbReference>
<dbReference type="InterPro" id="IPR004358">
    <property type="entry name" value="Sig_transdc_His_kin-like_C"/>
</dbReference>
<keyword evidence="3" id="KW-0597">Phosphoprotein</keyword>
<dbReference type="Proteomes" id="UP000230447">
    <property type="component" value="Unassembled WGS sequence"/>
</dbReference>
<dbReference type="SUPFAM" id="SSF47384">
    <property type="entry name" value="Homodimeric domain of signal transducing histidine kinase"/>
    <property type="match status" value="1"/>
</dbReference>
<dbReference type="InterPro" id="IPR036097">
    <property type="entry name" value="HisK_dim/P_sf"/>
</dbReference>
<comment type="caution">
    <text evidence="9">The sequence shown here is derived from an EMBL/GenBank/DDBJ whole genome shotgun (WGS) entry which is preliminary data.</text>
</comment>
<feature type="transmembrane region" description="Helical" evidence="7">
    <location>
        <begin position="30"/>
        <end position="50"/>
    </location>
</feature>
<keyword evidence="4" id="KW-0808">Transferase</keyword>
<dbReference type="SMART" id="SM00387">
    <property type="entry name" value="HATPase_c"/>
    <property type="match status" value="1"/>
</dbReference>
<dbReference type="PANTHER" id="PTHR43711:SF1">
    <property type="entry name" value="HISTIDINE KINASE 1"/>
    <property type="match status" value="1"/>
</dbReference>
<dbReference type="InterPro" id="IPR003594">
    <property type="entry name" value="HATPase_dom"/>
</dbReference>
<organism evidence="9 10">
    <name type="scientific">bacterium (Candidatus Gribaldobacteria) CG23_combo_of_CG06-09_8_20_14_all_37_87_8</name>
    <dbReference type="NCBI Taxonomy" id="2014278"/>
    <lineage>
        <taxon>Bacteria</taxon>
        <taxon>Candidatus Gribaldobacteria</taxon>
    </lineage>
</organism>
<dbReference type="SUPFAM" id="SSF55874">
    <property type="entry name" value="ATPase domain of HSP90 chaperone/DNA topoisomerase II/histidine kinase"/>
    <property type="match status" value="1"/>
</dbReference>
<evidence type="ECO:0000256" key="4">
    <source>
        <dbReference type="ARBA" id="ARBA00022679"/>
    </source>
</evidence>
<evidence type="ECO:0000256" key="7">
    <source>
        <dbReference type="SAM" id="Phobius"/>
    </source>
</evidence>
<name>A0A2G9ZEG7_9BACT</name>
<dbReference type="Gene3D" id="1.10.287.130">
    <property type="match status" value="1"/>
</dbReference>
<dbReference type="InterPro" id="IPR050736">
    <property type="entry name" value="Sensor_HK_Regulatory"/>
</dbReference>
<evidence type="ECO:0000256" key="5">
    <source>
        <dbReference type="ARBA" id="ARBA00022777"/>
    </source>
</evidence>
<dbReference type="EMBL" id="PCSB01000061">
    <property type="protein sequence ID" value="PIP31547.1"/>
    <property type="molecule type" value="Genomic_DNA"/>
</dbReference>
<evidence type="ECO:0000256" key="2">
    <source>
        <dbReference type="ARBA" id="ARBA00012438"/>
    </source>
</evidence>
<evidence type="ECO:0000259" key="8">
    <source>
        <dbReference type="PROSITE" id="PS50109"/>
    </source>
</evidence>
<gene>
    <name evidence="9" type="ORF">COX24_02820</name>
</gene>
<feature type="domain" description="Histidine kinase" evidence="8">
    <location>
        <begin position="98"/>
        <end position="317"/>
    </location>
</feature>
<evidence type="ECO:0000313" key="10">
    <source>
        <dbReference type="Proteomes" id="UP000230447"/>
    </source>
</evidence>
<feature type="transmembrane region" description="Helical" evidence="7">
    <location>
        <begin position="62"/>
        <end position="82"/>
    </location>
</feature>
<keyword evidence="5" id="KW-0418">Kinase</keyword>
<sequence>METKNKICNALNPVAICRKYEVSLWQCPQFLFLIMGFVILVAILAVYFLGTERIKDPTIISLLVIGITGFLLLVSFVITSSLEHLADASRMKTEFINIVSHQLRAPLTNLSFSLDFLTSQAVPQSEASREEYYVILKENTQRMGDLIDNLLTVSRIATGKFPLKKEDVSLGELMDGLLNKFKPFISASNIEVDFQKDPNLPKVNGDRLWLEQVIENLLDNAIKYTKGGGAIAIKLKQRNKKIYFEIKDTGVGIPKEEQRFIFERFFRSKNALKEQTRGSGLGLHIVKKVLELSGGKIWFKSKEGTGTTFYFTLPIKRQ</sequence>
<dbReference type="Gene3D" id="3.30.565.10">
    <property type="entry name" value="Histidine kinase-like ATPase, C-terminal domain"/>
    <property type="match status" value="1"/>
</dbReference>
<dbReference type="Pfam" id="PF00512">
    <property type="entry name" value="HisKA"/>
    <property type="match status" value="1"/>
</dbReference>
<dbReference type="InterPro" id="IPR005467">
    <property type="entry name" value="His_kinase_dom"/>
</dbReference>
<dbReference type="AlphaFoldDB" id="A0A2G9ZEG7"/>
<dbReference type="EC" id="2.7.13.3" evidence="2"/>
<dbReference type="Pfam" id="PF02518">
    <property type="entry name" value="HATPase_c"/>
    <property type="match status" value="1"/>
</dbReference>
<protein>
    <recommendedName>
        <fullName evidence="2">histidine kinase</fullName>
        <ecNumber evidence="2">2.7.13.3</ecNumber>
    </recommendedName>
</protein>
<keyword evidence="7" id="KW-0812">Transmembrane</keyword>
<proteinExistence type="predicted"/>
<dbReference type="InterPro" id="IPR003661">
    <property type="entry name" value="HisK_dim/P_dom"/>
</dbReference>
<dbReference type="CDD" id="cd00075">
    <property type="entry name" value="HATPase"/>
    <property type="match status" value="1"/>
</dbReference>
<dbReference type="PRINTS" id="PR00344">
    <property type="entry name" value="BCTRLSENSOR"/>
</dbReference>
<keyword evidence="7" id="KW-0472">Membrane</keyword>
<dbReference type="FunFam" id="3.30.565.10:FF:000006">
    <property type="entry name" value="Sensor histidine kinase WalK"/>
    <property type="match status" value="1"/>
</dbReference>
<keyword evidence="6" id="KW-0902">Two-component regulatory system</keyword>
<dbReference type="GO" id="GO:0000155">
    <property type="term" value="F:phosphorelay sensor kinase activity"/>
    <property type="evidence" value="ECO:0007669"/>
    <property type="project" value="InterPro"/>
</dbReference>
<evidence type="ECO:0000256" key="1">
    <source>
        <dbReference type="ARBA" id="ARBA00000085"/>
    </source>
</evidence>